<dbReference type="RefSeq" id="WP_160366213.1">
    <property type="nucleotide sequence ID" value="NZ_JACEIB010000023.1"/>
</dbReference>
<evidence type="ECO:0000313" key="2">
    <source>
        <dbReference type="Proteomes" id="UP000570166"/>
    </source>
</evidence>
<gene>
    <name evidence="1" type="ORF">HZF05_13825</name>
</gene>
<accession>A0A838L7L8</accession>
<dbReference type="EMBL" id="JACEIB010000023">
    <property type="protein sequence ID" value="MBA2935164.1"/>
    <property type="molecule type" value="Genomic_DNA"/>
</dbReference>
<evidence type="ECO:0000313" key="1">
    <source>
        <dbReference type="EMBL" id="MBA2935164.1"/>
    </source>
</evidence>
<reference evidence="1 2" key="1">
    <citation type="submission" date="2020-07" db="EMBL/GenBank/DDBJ databases">
        <authorList>
            <person name="Sun Q."/>
        </authorList>
    </citation>
    <scope>NUCLEOTIDE SEQUENCE [LARGE SCALE GENOMIC DNA]</scope>
    <source>
        <strain evidence="1 2">CGMCC 1.13654</strain>
    </source>
</reference>
<protein>
    <submittedName>
        <fullName evidence="1">Uncharacterized protein</fullName>
    </submittedName>
</protein>
<dbReference type="AlphaFoldDB" id="A0A838L7L8"/>
<name>A0A838L7L8_9SPHN</name>
<dbReference type="InterPro" id="IPR043863">
    <property type="entry name" value="DUF5825"/>
</dbReference>
<comment type="caution">
    <text evidence="1">The sequence shown here is derived from an EMBL/GenBank/DDBJ whole genome shotgun (WGS) entry which is preliminary data.</text>
</comment>
<keyword evidence="2" id="KW-1185">Reference proteome</keyword>
<dbReference type="Proteomes" id="UP000570166">
    <property type="component" value="Unassembled WGS sequence"/>
</dbReference>
<sequence length="280" mass="31784">MVHLTIVDQALDAGALIQRAQTERKLDFELGVIDPFAPATEAFFLDMAEVRSQSYFGFRFQCTVPTGITEELATLLGRGGVINANLLDSSGEHAEHEPPEYLCQLETVRVLYEAGIDVRWQVSWPRVMRDPFFGRELLRTCAAASNLPPPDISEQFRHDVPRDTLTRMQAITTAWGTQFRKSTLTFARGPGFVRIRDRRPSKGGCRFYTLKAQQADILRFCSRLRTRSDIGHFAEGVPDNKVTAFLERMVTDELIARHGNYYLSLPTRRTLGERWSSEVV</sequence>
<proteinExistence type="predicted"/>
<organism evidence="1 2">
    <name type="scientific">Sphingomonas chungangi</name>
    <dbReference type="NCBI Taxonomy" id="2683589"/>
    <lineage>
        <taxon>Bacteria</taxon>
        <taxon>Pseudomonadati</taxon>
        <taxon>Pseudomonadota</taxon>
        <taxon>Alphaproteobacteria</taxon>
        <taxon>Sphingomonadales</taxon>
        <taxon>Sphingomonadaceae</taxon>
        <taxon>Sphingomonas</taxon>
    </lineage>
</organism>
<dbReference type="Pfam" id="PF19142">
    <property type="entry name" value="DUF5825"/>
    <property type="match status" value="1"/>
</dbReference>